<sequence length="176" mass="19764">MTQTLSAAVGPISKIAERLEATLIATHAWSELPDASVYHNDIPGPANRRTYTRLELERLRPLALIWTPDSNGIEWTRQTARGGHCVDSKGRLLVMVERNVPANEDEAEADRTWENWIGRLVIGPTNEPGLMNLAGDPRYLPITRVGLVDRFRFDRAKVKDLGDAQRAILLVEWSSQ</sequence>
<evidence type="ECO:0000313" key="2">
    <source>
        <dbReference type="Proteomes" id="UP000316476"/>
    </source>
</evidence>
<organism evidence="1 2">
    <name type="scientific">Crateriforma conspicua</name>
    <dbReference type="NCBI Taxonomy" id="2527996"/>
    <lineage>
        <taxon>Bacteria</taxon>
        <taxon>Pseudomonadati</taxon>
        <taxon>Planctomycetota</taxon>
        <taxon>Planctomycetia</taxon>
        <taxon>Planctomycetales</taxon>
        <taxon>Planctomycetaceae</taxon>
        <taxon>Crateriforma</taxon>
    </lineage>
</organism>
<dbReference type="AlphaFoldDB" id="A0A5C6FXU0"/>
<gene>
    <name evidence="1" type="ORF">V7x_20210</name>
</gene>
<accession>A0A5C6FXU0</accession>
<protein>
    <submittedName>
        <fullName evidence="1">Uncharacterized protein</fullName>
    </submittedName>
</protein>
<comment type="caution">
    <text evidence="1">The sequence shown here is derived from an EMBL/GenBank/DDBJ whole genome shotgun (WGS) entry which is preliminary data.</text>
</comment>
<name>A0A5C6FXU0_9PLAN</name>
<evidence type="ECO:0000313" key="1">
    <source>
        <dbReference type="EMBL" id="TWU66455.1"/>
    </source>
</evidence>
<dbReference type="EMBL" id="SJPZ01000001">
    <property type="protein sequence ID" value="TWU66455.1"/>
    <property type="molecule type" value="Genomic_DNA"/>
</dbReference>
<proteinExistence type="predicted"/>
<reference evidence="1 2" key="1">
    <citation type="submission" date="2019-02" db="EMBL/GenBank/DDBJ databases">
        <title>Deep-cultivation of Planctomycetes and their phenomic and genomic characterization uncovers novel biology.</title>
        <authorList>
            <person name="Wiegand S."/>
            <person name="Jogler M."/>
            <person name="Boedeker C."/>
            <person name="Pinto D."/>
            <person name="Vollmers J."/>
            <person name="Rivas-Marin E."/>
            <person name="Kohn T."/>
            <person name="Peeters S.H."/>
            <person name="Heuer A."/>
            <person name="Rast P."/>
            <person name="Oberbeckmann S."/>
            <person name="Bunk B."/>
            <person name="Jeske O."/>
            <person name="Meyerdierks A."/>
            <person name="Storesund J.E."/>
            <person name="Kallscheuer N."/>
            <person name="Luecker S."/>
            <person name="Lage O.M."/>
            <person name="Pohl T."/>
            <person name="Merkel B.J."/>
            <person name="Hornburger P."/>
            <person name="Mueller R.-W."/>
            <person name="Bruemmer F."/>
            <person name="Labrenz M."/>
            <person name="Spormann A.M."/>
            <person name="Op Den Camp H."/>
            <person name="Overmann J."/>
            <person name="Amann R."/>
            <person name="Jetten M.S.M."/>
            <person name="Mascher T."/>
            <person name="Medema M.H."/>
            <person name="Devos D.P."/>
            <person name="Kaster A.-K."/>
            <person name="Ovreas L."/>
            <person name="Rohde M."/>
            <person name="Galperin M.Y."/>
            <person name="Jogler C."/>
        </authorList>
    </citation>
    <scope>NUCLEOTIDE SEQUENCE [LARGE SCALE GENOMIC DNA]</scope>
    <source>
        <strain evidence="1 2">V7</strain>
    </source>
</reference>
<dbReference type="OrthoDB" id="9843898at2"/>
<dbReference type="Proteomes" id="UP000316476">
    <property type="component" value="Unassembled WGS sequence"/>
</dbReference>
<dbReference type="RefSeq" id="WP_146413082.1">
    <property type="nucleotide sequence ID" value="NZ_SJPZ01000001.1"/>
</dbReference>